<sequence>TEKARGLGEPRTDVERVMAHYNVSHEDAKRWLKIYPGEKLLPERGTGSALLKGAK</sequence>
<comment type="caution">
    <text evidence="1">The sequence shown here is derived from an EMBL/GenBank/DDBJ whole genome shotgun (WGS) entry which is preliminary data.</text>
</comment>
<feature type="non-terminal residue" evidence="1">
    <location>
        <position position="1"/>
    </location>
</feature>
<evidence type="ECO:0000313" key="1">
    <source>
        <dbReference type="EMBL" id="GAI92400.1"/>
    </source>
</evidence>
<dbReference type="EMBL" id="BARW01023153">
    <property type="protein sequence ID" value="GAI92400.1"/>
    <property type="molecule type" value="Genomic_DNA"/>
</dbReference>
<protein>
    <submittedName>
        <fullName evidence="1">Uncharacterized protein</fullName>
    </submittedName>
</protein>
<name>X1TXU6_9ZZZZ</name>
<accession>X1TXU6</accession>
<reference evidence="1" key="1">
    <citation type="journal article" date="2014" name="Front. Microbiol.">
        <title>High frequency of phylogenetically diverse reductive dehalogenase-homologous genes in deep subseafloor sedimentary metagenomes.</title>
        <authorList>
            <person name="Kawai M."/>
            <person name="Futagami T."/>
            <person name="Toyoda A."/>
            <person name="Takaki Y."/>
            <person name="Nishi S."/>
            <person name="Hori S."/>
            <person name="Arai W."/>
            <person name="Tsubouchi T."/>
            <person name="Morono Y."/>
            <person name="Uchiyama I."/>
            <person name="Ito T."/>
            <person name="Fujiyama A."/>
            <person name="Inagaki F."/>
            <person name="Takami H."/>
        </authorList>
    </citation>
    <scope>NUCLEOTIDE SEQUENCE</scope>
    <source>
        <strain evidence="1">Expedition CK06-06</strain>
    </source>
</reference>
<gene>
    <name evidence="1" type="ORF">S12H4_38462</name>
</gene>
<dbReference type="AlphaFoldDB" id="X1TXU6"/>
<organism evidence="1">
    <name type="scientific">marine sediment metagenome</name>
    <dbReference type="NCBI Taxonomy" id="412755"/>
    <lineage>
        <taxon>unclassified sequences</taxon>
        <taxon>metagenomes</taxon>
        <taxon>ecological metagenomes</taxon>
    </lineage>
</organism>
<proteinExistence type="predicted"/>